<evidence type="ECO:0000313" key="11">
    <source>
        <dbReference type="Proteomes" id="UP000015453"/>
    </source>
</evidence>
<dbReference type="PANTHER" id="PTHR45637">
    <property type="entry name" value="FLIPPASE KINASE 1-RELATED"/>
    <property type="match status" value="1"/>
</dbReference>
<evidence type="ECO:0000313" key="10">
    <source>
        <dbReference type="EMBL" id="EPS71930.1"/>
    </source>
</evidence>
<keyword evidence="6" id="KW-0067">ATP-binding</keyword>
<accession>S8CY64</accession>
<feature type="region of interest" description="Disordered" evidence="9">
    <location>
        <begin position="1"/>
        <end position="78"/>
    </location>
</feature>
<comment type="catalytic activity">
    <reaction evidence="8">
        <text>L-seryl-[protein] + ATP = O-phospho-L-seryl-[protein] + ADP + H(+)</text>
        <dbReference type="Rhea" id="RHEA:17989"/>
        <dbReference type="Rhea" id="RHEA-COMP:9863"/>
        <dbReference type="Rhea" id="RHEA-COMP:11604"/>
        <dbReference type="ChEBI" id="CHEBI:15378"/>
        <dbReference type="ChEBI" id="CHEBI:29999"/>
        <dbReference type="ChEBI" id="CHEBI:30616"/>
        <dbReference type="ChEBI" id="CHEBI:83421"/>
        <dbReference type="ChEBI" id="CHEBI:456216"/>
        <dbReference type="EC" id="2.7.11.1"/>
    </reaction>
</comment>
<dbReference type="EMBL" id="AUSU01001052">
    <property type="protein sequence ID" value="EPS71930.1"/>
    <property type="molecule type" value="Genomic_DNA"/>
</dbReference>
<comment type="catalytic activity">
    <reaction evidence="7">
        <text>L-threonyl-[protein] + ATP = O-phospho-L-threonyl-[protein] + ADP + H(+)</text>
        <dbReference type="Rhea" id="RHEA:46608"/>
        <dbReference type="Rhea" id="RHEA-COMP:11060"/>
        <dbReference type="Rhea" id="RHEA-COMP:11605"/>
        <dbReference type="ChEBI" id="CHEBI:15378"/>
        <dbReference type="ChEBI" id="CHEBI:30013"/>
        <dbReference type="ChEBI" id="CHEBI:30616"/>
        <dbReference type="ChEBI" id="CHEBI:61977"/>
        <dbReference type="ChEBI" id="CHEBI:456216"/>
        <dbReference type="EC" id="2.7.11.1"/>
    </reaction>
</comment>
<evidence type="ECO:0000256" key="7">
    <source>
        <dbReference type="ARBA" id="ARBA00047899"/>
    </source>
</evidence>
<keyword evidence="2" id="KW-0723">Serine/threonine-protein kinase</keyword>
<keyword evidence="3" id="KW-0808">Transferase</keyword>
<comment type="caution">
    <text evidence="10">The sequence shown here is derived from an EMBL/GenBank/DDBJ whole genome shotgun (WGS) entry which is preliminary data.</text>
</comment>
<evidence type="ECO:0000256" key="5">
    <source>
        <dbReference type="ARBA" id="ARBA00022777"/>
    </source>
</evidence>
<dbReference type="AlphaFoldDB" id="S8CY64"/>
<evidence type="ECO:0000256" key="8">
    <source>
        <dbReference type="ARBA" id="ARBA00048679"/>
    </source>
</evidence>
<evidence type="ECO:0000256" key="1">
    <source>
        <dbReference type="ARBA" id="ARBA00012513"/>
    </source>
</evidence>
<feature type="compositionally biased region" description="Low complexity" evidence="9">
    <location>
        <begin position="54"/>
        <end position="73"/>
    </location>
</feature>
<keyword evidence="4" id="KW-0547">Nucleotide-binding</keyword>
<dbReference type="GO" id="GO:0005524">
    <property type="term" value="F:ATP binding"/>
    <property type="evidence" value="ECO:0007669"/>
    <property type="project" value="UniProtKB-KW"/>
</dbReference>
<gene>
    <name evidence="10" type="ORF">M569_02830</name>
</gene>
<keyword evidence="11" id="KW-1185">Reference proteome</keyword>
<dbReference type="EC" id="2.7.11.1" evidence="1"/>
<organism evidence="10 11">
    <name type="scientific">Genlisea aurea</name>
    <dbReference type="NCBI Taxonomy" id="192259"/>
    <lineage>
        <taxon>Eukaryota</taxon>
        <taxon>Viridiplantae</taxon>
        <taxon>Streptophyta</taxon>
        <taxon>Embryophyta</taxon>
        <taxon>Tracheophyta</taxon>
        <taxon>Spermatophyta</taxon>
        <taxon>Magnoliopsida</taxon>
        <taxon>eudicotyledons</taxon>
        <taxon>Gunneridae</taxon>
        <taxon>Pentapetalae</taxon>
        <taxon>asterids</taxon>
        <taxon>lamiids</taxon>
        <taxon>Lamiales</taxon>
        <taxon>Lentibulariaceae</taxon>
        <taxon>Genlisea</taxon>
    </lineage>
</organism>
<reference evidence="10 11" key="1">
    <citation type="journal article" date="2013" name="BMC Genomics">
        <title>The miniature genome of a carnivorous plant Genlisea aurea contains a low number of genes and short non-coding sequences.</title>
        <authorList>
            <person name="Leushkin E.V."/>
            <person name="Sutormin R.A."/>
            <person name="Nabieva E.R."/>
            <person name="Penin A.A."/>
            <person name="Kondrashov A.S."/>
            <person name="Logacheva M.D."/>
        </authorList>
    </citation>
    <scope>NUCLEOTIDE SEQUENCE [LARGE SCALE GENOMIC DNA]</scope>
</reference>
<evidence type="ECO:0000256" key="4">
    <source>
        <dbReference type="ARBA" id="ARBA00022741"/>
    </source>
</evidence>
<evidence type="ECO:0000256" key="3">
    <source>
        <dbReference type="ARBA" id="ARBA00022679"/>
    </source>
</evidence>
<name>S8CY64_9LAMI</name>
<evidence type="ECO:0000256" key="6">
    <source>
        <dbReference type="ARBA" id="ARBA00022840"/>
    </source>
</evidence>
<evidence type="ECO:0000256" key="9">
    <source>
        <dbReference type="SAM" id="MobiDB-lite"/>
    </source>
</evidence>
<dbReference type="OrthoDB" id="432483at2759"/>
<proteinExistence type="predicted"/>
<feature type="non-terminal residue" evidence="10">
    <location>
        <position position="1"/>
    </location>
</feature>
<protein>
    <recommendedName>
        <fullName evidence="1">non-specific serine/threonine protein kinase</fullName>
        <ecNumber evidence="1">2.7.11.1</ecNumber>
    </recommendedName>
</protein>
<feature type="non-terminal residue" evidence="10">
    <location>
        <position position="110"/>
    </location>
</feature>
<keyword evidence="5" id="KW-0418">Kinase</keyword>
<evidence type="ECO:0000256" key="2">
    <source>
        <dbReference type="ARBA" id="ARBA00022527"/>
    </source>
</evidence>
<dbReference type="GO" id="GO:0004674">
    <property type="term" value="F:protein serine/threonine kinase activity"/>
    <property type="evidence" value="ECO:0007669"/>
    <property type="project" value="UniProtKB-KW"/>
</dbReference>
<sequence>KGGSSSPPKEPSMDSAVLDSVPEEAMTNLKLSSSSDQKAAKHVESGKSSLCRGSTSTSISDESTCSSFSSSMSKPHKSNDLRWEVIQAVRSKDGSLDLRHFRLLKKLGCG</sequence>
<dbReference type="Proteomes" id="UP000015453">
    <property type="component" value="Unassembled WGS sequence"/>
</dbReference>